<gene>
    <name evidence="2" type="ORF">GCM10011579_066330</name>
</gene>
<evidence type="ECO:0000313" key="3">
    <source>
        <dbReference type="Proteomes" id="UP000600365"/>
    </source>
</evidence>
<evidence type="ECO:0000313" key="2">
    <source>
        <dbReference type="EMBL" id="GGN80621.1"/>
    </source>
</evidence>
<feature type="region of interest" description="Disordered" evidence="1">
    <location>
        <begin position="63"/>
        <end position="86"/>
    </location>
</feature>
<keyword evidence="3" id="KW-1185">Reference proteome</keyword>
<comment type="caution">
    <text evidence="2">The sequence shown here is derived from an EMBL/GenBank/DDBJ whole genome shotgun (WGS) entry which is preliminary data.</text>
</comment>
<evidence type="ECO:0000256" key="1">
    <source>
        <dbReference type="SAM" id="MobiDB-lite"/>
    </source>
</evidence>
<sequence length="86" mass="9194">MRRTPRFFVSRSALLESVDVSSDAPTRLNAVCGPASGGRFKASGLLRIALCGTAPGMVDDSFTTTPTDRCPFTPIESETHALPDHE</sequence>
<feature type="compositionally biased region" description="Basic and acidic residues" evidence="1">
    <location>
        <begin position="77"/>
        <end position="86"/>
    </location>
</feature>
<dbReference type="EMBL" id="BMMM01000014">
    <property type="protein sequence ID" value="GGN80621.1"/>
    <property type="molecule type" value="Genomic_DNA"/>
</dbReference>
<proteinExistence type="predicted"/>
<dbReference type="AlphaFoldDB" id="A0A917Y9D0"/>
<accession>A0A917Y9D0</accession>
<reference evidence="2 3" key="1">
    <citation type="journal article" date="2014" name="Int. J. Syst. Evol. Microbiol.">
        <title>Complete genome sequence of Corynebacterium casei LMG S-19264T (=DSM 44701T), isolated from a smear-ripened cheese.</title>
        <authorList>
            <consortium name="US DOE Joint Genome Institute (JGI-PGF)"/>
            <person name="Walter F."/>
            <person name="Albersmeier A."/>
            <person name="Kalinowski J."/>
            <person name="Ruckert C."/>
        </authorList>
    </citation>
    <scope>NUCLEOTIDE SEQUENCE [LARGE SCALE GENOMIC DNA]</scope>
    <source>
        <strain evidence="2 3">CGMCC 4.7111</strain>
    </source>
</reference>
<name>A0A917Y9D0_9ACTN</name>
<organism evidence="2 3">
    <name type="scientific">Streptomyces albiflavescens</name>
    <dbReference type="NCBI Taxonomy" id="1623582"/>
    <lineage>
        <taxon>Bacteria</taxon>
        <taxon>Bacillati</taxon>
        <taxon>Actinomycetota</taxon>
        <taxon>Actinomycetes</taxon>
        <taxon>Kitasatosporales</taxon>
        <taxon>Streptomycetaceae</taxon>
        <taxon>Streptomyces</taxon>
    </lineage>
</organism>
<protein>
    <submittedName>
        <fullName evidence="2">Uncharacterized protein</fullName>
    </submittedName>
</protein>
<dbReference type="Proteomes" id="UP000600365">
    <property type="component" value="Unassembled WGS sequence"/>
</dbReference>